<evidence type="ECO:0000256" key="2">
    <source>
        <dbReference type="SAM" id="Phobius"/>
    </source>
</evidence>
<dbReference type="PaxDb" id="3708-A0A078GHE4"/>
<accession>A0A078GHE4</accession>
<dbReference type="Proteomes" id="UP000028999">
    <property type="component" value="Unassembled WGS sequence"/>
</dbReference>
<evidence type="ECO:0000313" key="3">
    <source>
        <dbReference type="EMBL" id="CDY24577.1"/>
    </source>
</evidence>
<dbReference type="EMBL" id="LK032161">
    <property type="protein sequence ID" value="CDY24577.1"/>
    <property type="molecule type" value="Genomic_DNA"/>
</dbReference>
<sequence>MPHRIKISTNRKKPSVPSPKVSLSSAFVAVRLRILAFSTSSFIFIAFPLPFQL</sequence>
<gene>
    <name evidence="3" type="primary">BnaC05g32610D</name>
    <name evidence="3" type="ORF">GSBRNA2T00026910001</name>
</gene>
<evidence type="ECO:0000256" key="1">
    <source>
        <dbReference type="SAM" id="MobiDB-lite"/>
    </source>
</evidence>
<feature type="transmembrane region" description="Helical" evidence="2">
    <location>
        <begin position="21"/>
        <end position="47"/>
    </location>
</feature>
<keyword evidence="2" id="KW-0812">Transmembrane</keyword>
<keyword evidence="4" id="KW-1185">Reference proteome</keyword>
<protein>
    <submittedName>
        <fullName evidence="3">BnaC05g32610D protein</fullName>
    </submittedName>
</protein>
<feature type="compositionally biased region" description="Basic residues" evidence="1">
    <location>
        <begin position="1"/>
        <end position="14"/>
    </location>
</feature>
<organism evidence="3 4">
    <name type="scientific">Brassica napus</name>
    <name type="common">Rape</name>
    <dbReference type="NCBI Taxonomy" id="3708"/>
    <lineage>
        <taxon>Eukaryota</taxon>
        <taxon>Viridiplantae</taxon>
        <taxon>Streptophyta</taxon>
        <taxon>Embryophyta</taxon>
        <taxon>Tracheophyta</taxon>
        <taxon>Spermatophyta</taxon>
        <taxon>Magnoliopsida</taxon>
        <taxon>eudicotyledons</taxon>
        <taxon>Gunneridae</taxon>
        <taxon>Pentapetalae</taxon>
        <taxon>rosids</taxon>
        <taxon>malvids</taxon>
        <taxon>Brassicales</taxon>
        <taxon>Brassicaceae</taxon>
        <taxon>Brassiceae</taxon>
        <taxon>Brassica</taxon>
    </lineage>
</organism>
<feature type="region of interest" description="Disordered" evidence="1">
    <location>
        <begin position="1"/>
        <end position="20"/>
    </location>
</feature>
<name>A0A078GHE4_BRANA</name>
<proteinExistence type="predicted"/>
<dbReference type="Gramene" id="CDY24577">
    <property type="protein sequence ID" value="CDY24577"/>
    <property type="gene ID" value="GSBRNA2T00026910001"/>
</dbReference>
<keyword evidence="2" id="KW-0472">Membrane</keyword>
<dbReference type="AlphaFoldDB" id="A0A078GHE4"/>
<reference evidence="3 4" key="1">
    <citation type="journal article" date="2014" name="Science">
        <title>Plant genetics. Early allopolyploid evolution in the post-Neolithic Brassica napus oilseed genome.</title>
        <authorList>
            <person name="Chalhoub B."/>
            <person name="Denoeud F."/>
            <person name="Liu S."/>
            <person name="Parkin I.A."/>
            <person name="Tang H."/>
            <person name="Wang X."/>
            <person name="Chiquet J."/>
            <person name="Belcram H."/>
            <person name="Tong C."/>
            <person name="Samans B."/>
            <person name="Correa M."/>
            <person name="Da Silva C."/>
            <person name="Just J."/>
            <person name="Falentin C."/>
            <person name="Koh C.S."/>
            <person name="Le Clainche I."/>
            <person name="Bernard M."/>
            <person name="Bento P."/>
            <person name="Noel B."/>
            <person name="Labadie K."/>
            <person name="Alberti A."/>
            <person name="Charles M."/>
            <person name="Arnaud D."/>
            <person name="Guo H."/>
            <person name="Daviaud C."/>
            <person name="Alamery S."/>
            <person name="Jabbari K."/>
            <person name="Zhao M."/>
            <person name="Edger P.P."/>
            <person name="Chelaifa H."/>
            <person name="Tack D."/>
            <person name="Lassalle G."/>
            <person name="Mestiri I."/>
            <person name="Schnel N."/>
            <person name="Le Paslier M.C."/>
            <person name="Fan G."/>
            <person name="Renault V."/>
            <person name="Bayer P.E."/>
            <person name="Golicz A.A."/>
            <person name="Manoli S."/>
            <person name="Lee T.H."/>
            <person name="Thi V.H."/>
            <person name="Chalabi S."/>
            <person name="Hu Q."/>
            <person name="Fan C."/>
            <person name="Tollenaere R."/>
            <person name="Lu Y."/>
            <person name="Battail C."/>
            <person name="Shen J."/>
            <person name="Sidebottom C.H."/>
            <person name="Wang X."/>
            <person name="Canaguier A."/>
            <person name="Chauveau A."/>
            <person name="Berard A."/>
            <person name="Deniot G."/>
            <person name="Guan M."/>
            <person name="Liu Z."/>
            <person name="Sun F."/>
            <person name="Lim Y.P."/>
            <person name="Lyons E."/>
            <person name="Town C.D."/>
            <person name="Bancroft I."/>
            <person name="Wang X."/>
            <person name="Meng J."/>
            <person name="Ma J."/>
            <person name="Pires J.C."/>
            <person name="King G.J."/>
            <person name="Brunel D."/>
            <person name="Delourme R."/>
            <person name="Renard M."/>
            <person name="Aury J.M."/>
            <person name="Adams K.L."/>
            <person name="Batley J."/>
            <person name="Snowdon R.J."/>
            <person name="Tost J."/>
            <person name="Edwards D."/>
            <person name="Zhou Y."/>
            <person name="Hua W."/>
            <person name="Sharpe A.G."/>
            <person name="Paterson A.H."/>
            <person name="Guan C."/>
            <person name="Wincker P."/>
        </authorList>
    </citation>
    <scope>NUCLEOTIDE SEQUENCE [LARGE SCALE GENOMIC DNA]</scope>
    <source>
        <strain evidence="4">cv. Darmor-bzh</strain>
    </source>
</reference>
<evidence type="ECO:0000313" key="4">
    <source>
        <dbReference type="Proteomes" id="UP000028999"/>
    </source>
</evidence>
<keyword evidence="2" id="KW-1133">Transmembrane helix</keyword>